<dbReference type="GO" id="GO:0008654">
    <property type="term" value="P:phospholipid biosynthetic process"/>
    <property type="evidence" value="ECO:0007669"/>
    <property type="project" value="UniProtKB-UniRule"/>
</dbReference>
<keyword evidence="8 10" id="KW-0594">Phospholipid biosynthesis</keyword>
<dbReference type="PANTHER" id="PTHR30309:SF0">
    <property type="entry name" value="GLYCEROL-3-PHOSPHATE ACYLTRANSFERASE-RELATED"/>
    <property type="match status" value="1"/>
</dbReference>
<feature type="transmembrane region" description="Helical" evidence="10">
    <location>
        <begin position="117"/>
        <end position="138"/>
    </location>
</feature>
<evidence type="ECO:0000256" key="7">
    <source>
        <dbReference type="ARBA" id="ARBA00023136"/>
    </source>
</evidence>
<keyword evidence="2 10" id="KW-0444">Lipid biosynthesis</keyword>
<name>A0A0A0JDP9_9MICO</name>
<dbReference type="GO" id="GO:0005886">
    <property type="term" value="C:plasma membrane"/>
    <property type="evidence" value="ECO:0007669"/>
    <property type="project" value="UniProtKB-SubCell"/>
</dbReference>
<evidence type="ECO:0000313" key="12">
    <source>
        <dbReference type="Proteomes" id="UP000030011"/>
    </source>
</evidence>
<dbReference type="STRING" id="1385521.N803_09110"/>
<keyword evidence="6 10" id="KW-0443">Lipid metabolism</keyword>
<comment type="similarity">
    <text evidence="10">Belongs to the PlsY family.</text>
</comment>
<accession>A0A0A0JDP9</accession>
<dbReference type="UniPathway" id="UPA00085"/>
<comment type="function">
    <text evidence="10">Catalyzes the transfer of an acyl group from acyl-phosphate (acyl-PO(4)) to glycerol-3-phosphate (G3P) to form lysophosphatidic acid (LPA). This enzyme utilizes acyl-phosphate as fatty acyl donor, but not acyl-CoA or acyl-ACP.</text>
</comment>
<dbReference type="RefSeq" id="WP_052112435.1">
    <property type="nucleotide sequence ID" value="NZ_AVPK01000019.1"/>
</dbReference>
<dbReference type="OrthoDB" id="9777124at2"/>
<feature type="transmembrane region" description="Helical" evidence="10">
    <location>
        <begin position="87"/>
        <end position="105"/>
    </location>
</feature>
<keyword evidence="3 10" id="KW-0808">Transferase</keyword>
<protein>
    <recommendedName>
        <fullName evidence="10">Glycerol-3-phosphate acyltransferase</fullName>
    </recommendedName>
    <alternativeName>
        <fullName evidence="10">Acyl-PO4 G3P acyltransferase</fullName>
    </alternativeName>
    <alternativeName>
        <fullName evidence="10">Acyl-phosphate--glycerol-3-phosphate acyltransferase</fullName>
    </alternativeName>
    <alternativeName>
        <fullName evidence="10">G3P acyltransferase</fullName>
        <shortName evidence="10">GPAT</shortName>
        <ecNumber evidence="10">2.3.1.275</ecNumber>
    </alternativeName>
    <alternativeName>
        <fullName evidence="10">Lysophosphatidic acid synthase</fullName>
        <shortName evidence="10">LPA synthase</shortName>
    </alternativeName>
</protein>
<evidence type="ECO:0000256" key="8">
    <source>
        <dbReference type="ARBA" id="ARBA00023209"/>
    </source>
</evidence>
<reference evidence="11 12" key="1">
    <citation type="submission" date="2013-08" db="EMBL/GenBank/DDBJ databases">
        <title>The genome sequence of Knoellia subterranea.</title>
        <authorList>
            <person name="Zhu W."/>
            <person name="Wang G."/>
        </authorList>
    </citation>
    <scope>NUCLEOTIDE SEQUENCE [LARGE SCALE GENOMIC DNA]</scope>
    <source>
        <strain evidence="11 12">KCTC 19937</strain>
    </source>
</reference>
<dbReference type="EMBL" id="AVPK01000019">
    <property type="protein sequence ID" value="KGN35480.1"/>
    <property type="molecule type" value="Genomic_DNA"/>
</dbReference>
<dbReference type="EC" id="2.3.1.275" evidence="10"/>
<evidence type="ECO:0000256" key="9">
    <source>
        <dbReference type="ARBA" id="ARBA00023264"/>
    </source>
</evidence>
<evidence type="ECO:0000256" key="1">
    <source>
        <dbReference type="ARBA" id="ARBA00022475"/>
    </source>
</evidence>
<evidence type="ECO:0000256" key="10">
    <source>
        <dbReference type="HAMAP-Rule" id="MF_01043"/>
    </source>
</evidence>
<keyword evidence="12" id="KW-1185">Reference proteome</keyword>
<comment type="subunit">
    <text evidence="10">Probably interacts with PlsX.</text>
</comment>
<dbReference type="SMART" id="SM01207">
    <property type="entry name" value="G3P_acyltransf"/>
    <property type="match status" value="1"/>
</dbReference>
<dbReference type="HAMAP" id="MF_01043">
    <property type="entry name" value="PlsY"/>
    <property type="match status" value="1"/>
</dbReference>
<dbReference type="Proteomes" id="UP000030011">
    <property type="component" value="Unassembled WGS sequence"/>
</dbReference>
<dbReference type="InterPro" id="IPR003811">
    <property type="entry name" value="G3P_acylTferase_PlsY"/>
</dbReference>
<comment type="pathway">
    <text evidence="10">Lipid metabolism; phospholipid metabolism.</text>
</comment>
<proteinExistence type="inferred from homology"/>
<evidence type="ECO:0000313" key="11">
    <source>
        <dbReference type="EMBL" id="KGN35480.1"/>
    </source>
</evidence>
<comment type="subcellular location">
    <subcellularLocation>
        <location evidence="10">Cell membrane</location>
        <topology evidence="10">Multi-pass membrane protein</topology>
    </subcellularLocation>
</comment>
<dbReference type="GO" id="GO:0043772">
    <property type="term" value="F:acyl-phosphate glycerol-3-phosphate acyltransferase activity"/>
    <property type="evidence" value="ECO:0007669"/>
    <property type="project" value="UniProtKB-UniRule"/>
</dbReference>
<evidence type="ECO:0000256" key="5">
    <source>
        <dbReference type="ARBA" id="ARBA00022989"/>
    </source>
</evidence>
<keyword evidence="4 10" id="KW-0812">Transmembrane</keyword>
<keyword evidence="9 10" id="KW-1208">Phospholipid metabolism</keyword>
<keyword evidence="1 10" id="KW-1003">Cell membrane</keyword>
<feature type="transmembrane region" description="Helical" evidence="10">
    <location>
        <begin position="145"/>
        <end position="164"/>
    </location>
</feature>
<dbReference type="PANTHER" id="PTHR30309">
    <property type="entry name" value="INNER MEMBRANE PROTEIN YGIH"/>
    <property type="match status" value="1"/>
</dbReference>
<keyword evidence="5 10" id="KW-1133">Transmembrane helix</keyword>
<sequence>MTLSTTGVVVVALVVATACYAIGGINPATLIGRARGIDVAQVGSGNPGATNLGRVAGKKWGVIVGVLDILKGVVPTFVVLRTMGTWVALVAGVACVLGHIYSPYLGGRGGKGVATSMGAILVILPWIALASFVVFLVTLPFVSRLGNASVVAATFLLVAGVVLAVRADNAVGVGTGAWLALLALIVLSRHRSNIATWMGRLSG</sequence>
<dbReference type="AlphaFoldDB" id="A0A0A0JDP9"/>
<keyword evidence="7 10" id="KW-0472">Membrane</keyword>
<comment type="caution">
    <text evidence="11">The sequence shown here is derived from an EMBL/GenBank/DDBJ whole genome shotgun (WGS) entry which is preliminary data.</text>
</comment>
<evidence type="ECO:0000256" key="2">
    <source>
        <dbReference type="ARBA" id="ARBA00022516"/>
    </source>
</evidence>
<feature type="transmembrane region" description="Helical" evidence="10">
    <location>
        <begin position="60"/>
        <end position="80"/>
    </location>
</feature>
<feature type="transmembrane region" description="Helical" evidence="10">
    <location>
        <begin position="170"/>
        <end position="188"/>
    </location>
</feature>
<gene>
    <name evidence="10" type="primary">plsY</name>
    <name evidence="11" type="ORF">N803_09110</name>
</gene>
<evidence type="ECO:0000256" key="6">
    <source>
        <dbReference type="ARBA" id="ARBA00023098"/>
    </source>
</evidence>
<dbReference type="eggNOG" id="COG0344">
    <property type="taxonomic scope" value="Bacteria"/>
</dbReference>
<evidence type="ECO:0000256" key="3">
    <source>
        <dbReference type="ARBA" id="ARBA00022679"/>
    </source>
</evidence>
<comment type="catalytic activity">
    <reaction evidence="10">
        <text>an acyl phosphate + sn-glycerol 3-phosphate = a 1-acyl-sn-glycero-3-phosphate + phosphate</text>
        <dbReference type="Rhea" id="RHEA:34075"/>
        <dbReference type="ChEBI" id="CHEBI:43474"/>
        <dbReference type="ChEBI" id="CHEBI:57597"/>
        <dbReference type="ChEBI" id="CHEBI:57970"/>
        <dbReference type="ChEBI" id="CHEBI:59918"/>
        <dbReference type="EC" id="2.3.1.275"/>
    </reaction>
</comment>
<dbReference type="Pfam" id="PF02660">
    <property type="entry name" value="G3P_acyltransf"/>
    <property type="match status" value="1"/>
</dbReference>
<evidence type="ECO:0000256" key="4">
    <source>
        <dbReference type="ARBA" id="ARBA00022692"/>
    </source>
</evidence>
<organism evidence="11 12">
    <name type="scientific">Knoellia subterranea KCTC 19937</name>
    <dbReference type="NCBI Taxonomy" id="1385521"/>
    <lineage>
        <taxon>Bacteria</taxon>
        <taxon>Bacillati</taxon>
        <taxon>Actinomycetota</taxon>
        <taxon>Actinomycetes</taxon>
        <taxon>Micrococcales</taxon>
        <taxon>Intrasporangiaceae</taxon>
        <taxon>Knoellia</taxon>
    </lineage>
</organism>